<feature type="compositionally biased region" description="Polar residues" evidence="1">
    <location>
        <begin position="156"/>
        <end position="169"/>
    </location>
</feature>
<evidence type="ECO:0000256" key="1">
    <source>
        <dbReference type="SAM" id="MobiDB-lite"/>
    </source>
</evidence>
<feature type="region of interest" description="Disordered" evidence="1">
    <location>
        <begin position="653"/>
        <end position="697"/>
    </location>
</feature>
<feature type="non-terminal residue" evidence="2">
    <location>
        <position position="1"/>
    </location>
</feature>
<feature type="region of interest" description="Disordered" evidence="1">
    <location>
        <begin position="1059"/>
        <end position="1129"/>
    </location>
</feature>
<name>A0A0D2NVR6_HYPSF</name>
<feature type="compositionally biased region" description="Acidic residues" evidence="1">
    <location>
        <begin position="1089"/>
        <end position="1129"/>
    </location>
</feature>
<dbReference type="AlphaFoldDB" id="A0A0D2NVR6"/>
<feature type="compositionally biased region" description="Basic and acidic residues" evidence="1">
    <location>
        <begin position="1076"/>
        <end position="1088"/>
    </location>
</feature>
<keyword evidence="3" id="KW-1185">Reference proteome</keyword>
<sequence>PTPLPNAPLDIETDLGSTLPPTETVILKTITTTCNSFGLYRQYPNNPTHNPDDTISLQDLVDSTAPKAVNETRPSSTSRLSIIPDDKTSTVQSYLPFQNSTIFGLMNWMWTGSAMKSICEMKNLVDFLKSDKFKKEDLENFDIRTETAKFDKYLDGSSSSNCKQNTPKASTPKDGWHESEVRILVPDLKPHKKEDIPTFTVPGVLHRSIVEIIKATFSDPASRFFHYTPFKSFWQSRIEDSEPQTQRIYDELYTCDAMLDAHEELQRQPSEPGCTLERAVAGMMLWSDSTHLANFGTAAIWPIYLFFGNQSKYVRGKPKAGACHHLAYLPKLPSSFWDFYLALTGDGPPEDVLTHCRRELMHAIWTLLLDKEFMVAYEHGIVIVCPDGISRRFYPRIFTYSADYPEKILLATIRNFGLCPCPRCLIPKDKIPDVGKVYDNRRRTTTSRVDSTARNFDIDTARKFIYENGEGVKSAAVERVLRDKSLVPTTNAFSSLLHFGFNLFQMLVPDFMHEVELGIWKALFTHLVRIIVSKGKVQEFNKRYRQVPTFGRSTIRKFSQNASSMKKMAARNYEDLLQCSIPVFDGLLDPEHDKAILSLLFTVAEWHALAKLRMHTDSTLGWLQECTASLGMQLRRFESHTCSFFDTRELPSEEAARSRKEKKATASTASSSKDKLPTEKANYGPQSSIESQSKPTKIPPKKKVFNLVLIKLHALGDYVNTIKLFGTSDSYSTQPGELEHRRVKKYYARTNKNCATRQITRLERREHVLLNWTQSKIGQEKSIKVSPTMNFKQSESLPYTPPEYHHHISTSRNFPVHIQNLLDSTTDDDPAIKLQEHILGRILHPTWSGDGNEYSDEERNKVFFVNERLYLHKVMRINYTTYDIRLGQDSVNARNHADIMVLSRSDEDHPFEYARIISIFHVDVVLKSEEVGFSPIPVPKQVLWVRWYKRDSSHVAGFKRKRLHRLQFLPCNDPAAFGFLDPDEVIRAAHLIPAFRFRKSSNLFSEESLGRAPGELDDWKYSYVNIFVDRDMYMRFAGGGIGHYKVDLSDVPASEQALGDPAEDFEENNEEGSEGSNDKEGGNSGKEDEASEGGEESGDEKNIEDDELGAEDGEGGFEDQEDDEGYAPL</sequence>
<feature type="region of interest" description="Disordered" evidence="1">
    <location>
        <begin position="155"/>
        <end position="177"/>
    </location>
</feature>
<dbReference type="EMBL" id="KN817565">
    <property type="protein sequence ID" value="KJA20606.1"/>
    <property type="molecule type" value="Genomic_DNA"/>
</dbReference>
<organism evidence="2 3">
    <name type="scientific">Hypholoma sublateritium (strain FD-334 SS-4)</name>
    <dbReference type="NCBI Taxonomy" id="945553"/>
    <lineage>
        <taxon>Eukaryota</taxon>
        <taxon>Fungi</taxon>
        <taxon>Dikarya</taxon>
        <taxon>Basidiomycota</taxon>
        <taxon>Agaricomycotina</taxon>
        <taxon>Agaricomycetes</taxon>
        <taxon>Agaricomycetidae</taxon>
        <taxon>Agaricales</taxon>
        <taxon>Agaricineae</taxon>
        <taxon>Strophariaceae</taxon>
        <taxon>Hypholoma</taxon>
    </lineage>
</organism>
<dbReference type="Pfam" id="PF18759">
    <property type="entry name" value="Plavaka"/>
    <property type="match status" value="1"/>
</dbReference>
<dbReference type="STRING" id="945553.A0A0D2NVR6"/>
<evidence type="ECO:0000313" key="2">
    <source>
        <dbReference type="EMBL" id="KJA20606.1"/>
    </source>
</evidence>
<evidence type="ECO:0000313" key="3">
    <source>
        <dbReference type="Proteomes" id="UP000054270"/>
    </source>
</evidence>
<accession>A0A0D2NVR6</accession>
<dbReference type="OMA" id="HMTEAMR"/>
<feature type="compositionally biased region" description="Polar residues" evidence="1">
    <location>
        <begin position="684"/>
        <end position="695"/>
    </location>
</feature>
<feature type="compositionally biased region" description="Acidic residues" evidence="1">
    <location>
        <begin position="1061"/>
        <end position="1073"/>
    </location>
</feature>
<dbReference type="InterPro" id="IPR041078">
    <property type="entry name" value="Plavaka"/>
</dbReference>
<dbReference type="Proteomes" id="UP000054270">
    <property type="component" value="Unassembled WGS sequence"/>
</dbReference>
<protein>
    <submittedName>
        <fullName evidence="2">Uncharacterized protein</fullName>
    </submittedName>
</protein>
<dbReference type="OrthoDB" id="2687259at2759"/>
<gene>
    <name evidence="2" type="ORF">HYPSUDRAFT_141916</name>
</gene>
<proteinExistence type="predicted"/>
<reference evidence="3" key="1">
    <citation type="submission" date="2014-04" db="EMBL/GenBank/DDBJ databases">
        <title>Evolutionary Origins and Diversification of the Mycorrhizal Mutualists.</title>
        <authorList>
            <consortium name="DOE Joint Genome Institute"/>
            <consortium name="Mycorrhizal Genomics Consortium"/>
            <person name="Kohler A."/>
            <person name="Kuo A."/>
            <person name="Nagy L.G."/>
            <person name="Floudas D."/>
            <person name="Copeland A."/>
            <person name="Barry K.W."/>
            <person name="Cichocki N."/>
            <person name="Veneault-Fourrey C."/>
            <person name="LaButti K."/>
            <person name="Lindquist E.A."/>
            <person name="Lipzen A."/>
            <person name="Lundell T."/>
            <person name="Morin E."/>
            <person name="Murat C."/>
            <person name="Riley R."/>
            <person name="Ohm R."/>
            <person name="Sun H."/>
            <person name="Tunlid A."/>
            <person name="Henrissat B."/>
            <person name="Grigoriev I.V."/>
            <person name="Hibbett D.S."/>
            <person name="Martin F."/>
        </authorList>
    </citation>
    <scope>NUCLEOTIDE SEQUENCE [LARGE SCALE GENOMIC DNA]</scope>
    <source>
        <strain evidence="3">FD-334 SS-4</strain>
    </source>
</reference>